<proteinExistence type="predicted"/>
<evidence type="ECO:0000313" key="3">
    <source>
        <dbReference type="Proteomes" id="UP000682733"/>
    </source>
</evidence>
<comment type="caution">
    <text evidence="2">The sequence shown here is derived from an EMBL/GenBank/DDBJ whole genome shotgun (WGS) entry which is preliminary data.</text>
</comment>
<gene>
    <name evidence="1" type="ORF">OVA965_LOCUS10488</name>
    <name evidence="2" type="ORF">TMI583_LOCUS10490</name>
</gene>
<reference evidence="2" key="1">
    <citation type="submission" date="2021-02" db="EMBL/GenBank/DDBJ databases">
        <authorList>
            <person name="Nowell W R."/>
        </authorList>
    </citation>
    <scope>NUCLEOTIDE SEQUENCE</scope>
</reference>
<evidence type="ECO:0000313" key="2">
    <source>
        <dbReference type="EMBL" id="CAF3696333.1"/>
    </source>
</evidence>
<dbReference type="EMBL" id="CAJNOK010003889">
    <property type="protein sequence ID" value="CAF0918399.1"/>
    <property type="molecule type" value="Genomic_DNA"/>
</dbReference>
<organism evidence="2 3">
    <name type="scientific">Didymodactylos carnosus</name>
    <dbReference type="NCBI Taxonomy" id="1234261"/>
    <lineage>
        <taxon>Eukaryota</taxon>
        <taxon>Metazoa</taxon>
        <taxon>Spiralia</taxon>
        <taxon>Gnathifera</taxon>
        <taxon>Rotifera</taxon>
        <taxon>Eurotatoria</taxon>
        <taxon>Bdelloidea</taxon>
        <taxon>Philodinida</taxon>
        <taxon>Philodinidae</taxon>
        <taxon>Didymodactylos</taxon>
    </lineage>
</organism>
<dbReference type="Proteomes" id="UP000682733">
    <property type="component" value="Unassembled WGS sequence"/>
</dbReference>
<dbReference type="AlphaFoldDB" id="A0A8S2I0S5"/>
<protein>
    <submittedName>
        <fullName evidence="2">Uncharacterized protein</fullName>
    </submittedName>
</protein>
<accession>A0A8S2I0S5</accession>
<evidence type="ECO:0000313" key="1">
    <source>
        <dbReference type="EMBL" id="CAF0918399.1"/>
    </source>
</evidence>
<dbReference type="EMBL" id="CAJOBA010003892">
    <property type="protein sequence ID" value="CAF3696333.1"/>
    <property type="molecule type" value="Genomic_DNA"/>
</dbReference>
<sequence length="308" mass="34817">MNNNRDYYRNNYNNHHFKFVNSVSTSDCRPAVHIVIGQVEEIPVDIIVVGKEFETVLVVVVVVGINDPQDDVFGSIVVKDCNLTIEKIPYQITVVKFRIRILKTGKVGTELLKFKTDFRNETIQGLYEDLRNKYGVVYPTTKQCQQVALALITTLPALADTVISFDDSATDSWIESLKDKFRQLRSNQKHHHSLLVSSNIIFKKCHNPSGRSVKPVAATTATRFISQAFNSTVRDTIDDDVTMSHHVKDMESLSEDNEQPEMETLLAKAKLTVDVCTKFITAAHSVSDYFVKFPAMNISQLVNNKNFV</sequence>
<dbReference type="Proteomes" id="UP000677228">
    <property type="component" value="Unassembled WGS sequence"/>
</dbReference>
<name>A0A8S2I0S5_9BILA</name>